<dbReference type="InterPro" id="IPR036277">
    <property type="entry name" value="SMC_hinge_sf"/>
</dbReference>
<name>A7APV2_BABBO</name>
<accession>A7APV2</accession>
<dbReference type="PANTHER" id="PTHR18937:SF172">
    <property type="entry name" value="STRUCTURAL MAINTENANCE OF CHROMOSOMES PROTEIN"/>
    <property type="match status" value="1"/>
</dbReference>
<evidence type="ECO:0000256" key="7">
    <source>
        <dbReference type="ARBA" id="ARBA00023054"/>
    </source>
</evidence>
<dbReference type="SUPFAM" id="SSF75553">
    <property type="entry name" value="Smc hinge domain"/>
    <property type="match status" value="1"/>
</dbReference>
<feature type="compositionally biased region" description="Gly residues" evidence="13">
    <location>
        <begin position="726"/>
        <end position="740"/>
    </location>
</feature>
<keyword evidence="16" id="KW-1185">Reference proteome</keyword>
<organism evidence="15 16">
    <name type="scientific">Babesia bovis</name>
    <dbReference type="NCBI Taxonomy" id="5865"/>
    <lineage>
        <taxon>Eukaryota</taxon>
        <taxon>Sar</taxon>
        <taxon>Alveolata</taxon>
        <taxon>Apicomplexa</taxon>
        <taxon>Aconoidasida</taxon>
        <taxon>Piroplasmida</taxon>
        <taxon>Babesiidae</taxon>
        <taxon>Babesia</taxon>
    </lineage>
</organism>
<dbReference type="Pfam" id="PF02463">
    <property type="entry name" value="SMC_N"/>
    <property type="match status" value="1"/>
</dbReference>
<feature type="domain" description="SMC hinge" evidence="14">
    <location>
        <begin position="582"/>
        <end position="705"/>
    </location>
</feature>
<sequence>MEEDTSLTLKDYASTTRNRQRIPEHVRAIGAETRNLNEPVRRLIINKVVLRNFKSYGGTTVIGPFHKRFTSIVGPNGSGKSNVIDAMLFVFGFRAKQMRFDKLSDLIHNSQAYLTLSKGKPLQSMEVAVHFCEIIDSDPDVDEYDIVPGSELVISREVQRDNTSKYRINGKNATQKDVSNSLKSFGMDLYNNRFLILQGEVEQIAQMKPKATRPEEEGLLEYLEDIIGTNQYLDAIREAQKNYEEIQDNHQERFNRARVAQKEVDDLMESKREADEYIAKEKRLLQAQEVLAHKEIESIVHKRDEYSEKLDELEKSFSSANAEMEALQAARAEDTKNIQKVDTELSSIKKIQKKLNDNLQKMVAKDEDLRKQLLREVKKVEEKTKSIKQAGTNKPKLEQEALDNLSRADKLMDKVPELQEQLDKAEHAVEELMEQLKPELEAANAELAKCESCLAPLQVAYDEAKKDISILNSSIKLLEDRKLEDESNINSINEMTQKLIESLKEHKTVLNRDETELEKHRVIFDDYGQKINEIEPVLKSKTQWCTQKRGEYESLKRDLDEMVGSNDQYKYIMGLSASGKIRGIHGRLGDLGSIAPEYENAFMAAAGGQVDVLVVDTPDVASQVFDELRKRNLGRCSALALSVLNNDLRRQMEAFDRNSADRLTDDVQYLVQLVQPSQPIYRVCFFSALRETLLAPNLEVATKVGYKHRRRVVTLEGELIEPDGRMSGGGIKARKGGGINTKGRSSSATGKPTIDPAQLELMSKEIDTATKEISQMKEDISQYTLRQNMIAKTIKELEYNIDLLKHTVHNEEVQLEELSGRMKQLEENKQTAESENQISKMKAKLMQMETNAAITAEKVKEHEKIVANAYEAVNNVGKGKLRVAKTRVAEIESKLSDTRQEVDKLRKDAAKGQADAAKCTRDIEKYTKEIEQHKAREKDLESQLNDLEDEAAAVSNEMNSVTAKVDELQKQLAEINKELTAKNKLIEEHDLMSLEMRHNIDDIKKQINSFQLKLGEREKYLKDVEKSLKRTIALIKTSEEAQAMVNETMKLTAPVMPKIKDKKKSENFKSVGNDKESDDSDEKETNDVNTSTEEEADTKKLDSGTSGKNDTTQFEKLDIDQLRHLVEKAKKELGNVPNLGVIDDFKLKAQEYNRKQQELKDVQERRDETKRTLDQLCFKRKSEFMHNFAIIAAKLKEMYQAITLGGDAELELVDSTDPFTEGILFSVRPAKKSWKQIQNLSGGEKTLSSLALVFALHHYKPNPVYFMDEIDAALDFRNVSIIAQNIRERTKDAQFIIISLRSQMFELCNQMVGIYKTADVTKSVCINPAAIDMRKRQLDTEMLPGV</sequence>
<dbReference type="OMA" id="CPALDNM"/>
<evidence type="ECO:0000256" key="5">
    <source>
        <dbReference type="ARBA" id="ARBA00022776"/>
    </source>
</evidence>
<dbReference type="GO" id="GO:0051301">
    <property type="term" value="P:cell division"/>
    <property type="evidence" value="ECO:0007669"/>
    <property type="project" value="UniProtKB-KW"/>
</dbReference>
<dbReference type="FunCoup" id="A7APV2">
    <property type="interactions" value="270"/>
</dbReference>
<dbReference type="PANTHER" id="PTHR18937">
    <property type="entry name" value="STRUCTURAL MAINTENANCE OF CHROMOSOMES SMC FAMILY MEMBER"/>
    <property type="match status" value="1"/>
</dbReference>
<protein>
    <recommendedName>
        <fullName evidence="11">Structural maintenance of chromosomes protein</fullName>
    </recommendedName>
</protein>
<dbReference type="KEGG" id="bbo:BBOV_III010300"/>
<keyword evidence="7 12" id="KW-0175">Coiled coil</keyword>
<comment type="similarity">
    <text evidence="2">Belongs to the SMC family. SMC4 subfamily.</text>
</comment>
<dbReference type="InterPro" id="IPR024704">
    <property type="entry name" value="SMC"/>
</dbReference>
<feature type="coiled-coil region" evidence="12">
    <location>
        <begin position="759"/>
        <end position="851"/>
    </location>
</feature>
<feature type="region of interest" description="Disordered" evidence="13">
    <location>
        <begin position="1056"/>
        <end position="1112"/>
    </location>
</feature>
<feature type="compositionally biased region" description="Basic and acidic residues" evidence="13">
    <location>
        <begin position="1063"/>
        <end position="1075"/>
    </location>
</feature>
<evidence type="ECO:0000256" key="6">
    <source>
        <dbReference type="ARBA" id="ARBA00022840"/>
    </source>
</evidence>
<feature type="coiled-coil region" evidence="12">
    <location>
        <begin position="229"/>
        <end position="256"/>
    </location>
</feature>
<dbReference type="Gene3D" id="1.10.287.1490">
    <property type="match status" value="2"/>
</dbReference>
<comment type="caution">
    <text evidence="15">The sequence shown here is derived from an EMBL/GenBank/DDBJ whole genome shotgun (WGS) entry which is preliminary data.</text>
</comment>
<keyword evidence="8" id="KW-0226">DNA condensation</keyword>
<dbReference type="Gene3D" id="3.30.70.1620">
    <property type="match status" value="1"/>
</dbReference>
<gene>
    <name evidence="15" type="ORF">BBOV_III010300</name>
</gene>
<feature type="region of interest" description="Disordered" evidence="13">
    <location>
        <begin position="726"/>
        <end position="754"/>
    </location>
</feature>
<dbReference type="EMBL" id="AAXT01000001">
    <property type="protein sequence ID" value="EDO08586.1"/>
    <property type="molecule type" value="Genomic_DNA"/>
</dbReference>
<dbReference type="STRING" id="5865.A7APV2"/>
<comment type="subcellular location">
    <subcellularLocation>
        <location evidence="1 11">Nucleus</location>
    </subcellularLocation>
</comment>
<evidence type="ECO:0000313" key="15">
    <source>
        <dbReference type="EMBL" id="EDO08586.1"/>
    </source>
</evidence>
<dbReference type="SUPFAM" id="SSF57997">
    <property type="entry name" value="Tropomyosin"/>
    <property type="match status" value="1"/>
</dbReference>
<evidence type="ECO:0000256" key="10">
    <source>
        <dbReference type="ARBA" id="ARBA00023306"/>
    </source>
</evidence>
<dbReference type="GO" id="GO:0005634">
    <property type="term" value="C:nucleus"/>
    <property type="evidence" value="ECO:0007669"/>
    <property type="project" value="UniProtKB-SubCell"/>
</dbReference>
<feature type="coiled-coil region" evidence="12">
    <location>
        <begin position="1142"/>
        <end position="1172"/>
    </location>
</feature>
<evidence type="ECO:0000256" key="3">
    <source>
        <dbReference type="ARBA" id="ARBA00022618"/>
    </source>
</evidence>
<evidence type="ECO:0000256" key="11">
    <source>
        <dbReference type="PIRNR" id="PIRNR005719"/>
    </source>
</evidence>
<evidence type="ECO:0000256" key="13">
    <source>
        <dbReference type="SAM" id="MobiDB-lite"/>
    </source>
</evidence>
<evidence type="ECO:0000256" key="1">
    <source>
        <dbReference type="ARBA" id="ARBA00004123"/>
    </source>
</evidence>
<keyword evidence="4" id="KW-0547">Nucleotide-binding</keyword>
<dbReference type="SMART" id="SM00968">
    <property type="entry name" value="SMC_hinge"/>
    <property type="match status" value="1"/>
</dbReference>
<dbReference type="SUPFAM" id="SSF52540">
    <property type="entry name" value="P-loop containing nucleoside triphosphate hydrolases"/>
    <property type="match status" value="2"/>
</dbReference>
<reference evidence="15 16" key="1">
    <citation type="journal article" date="2007" name="PLoS Pathog.">
        <title>Genome sequence of Babesia bovis and comparative analysis of apicomplexan hemoprotozoa.</title>
        <authorList>
            <person name="Brayton K.A."/>
            <person name="Lau A.O.T."/>
            <person name="Herndon D.R."/>
            <person name="Hannick L."/>
            <person name="Kappmeyer L.S."/>
            <person name="Berens S.J."/>
            <person name="Bidwell S.L."/>
            <person name="Brown W.C."/>
            <person name="Crabtree J."/>
            <person name="Fadrosh D."/>
            <person name="Feldblum T."/>
            <person name="Forberger H.A."/>
            <person name="Haas B.J."/>
            <person name="Howell J.M."/>
            <person name="Khouri H."/>
            <person name="Koo H."/>
            <person name="Mann D.J."/>
            <person name="Norimine J."/>
            <person name="Paulsen I.T."/>
            <person name="Radune D."/>
            <person name="Ren Q."/>
            <person name="Smith R.K. Jr."/>
            <person name="Suarez C.E."/>
            <person name="White O."/>
            <person name="Wortman J.R."/>
            <person name="Knowles D.P. Jr."/>
            <person name="McElwain T.F."/>
            <person name="Nene V.M."/>
        </authorList>
    </citation>
    <scope>NUCLEOTIDE SEQUENCE [LARGE SCALE GENOMIC DNA]</scope>
    <source>
        <strain evidence="15">T2Bo</strain>
    </source>
</reference>
<dbReference type="FunFam" id="3.40.50.300:FF:000481">
    <property type="entry name" value="Structural maintenance of chromosomes 4"/>
    <property type="match status" value="1"/>
</dbReference>
<dbReference type="InParanoid" id="A7APV2"/>
<dbReference type="GO" id="GO:0016887">
    <property type="term" value="F:ATP hydrolysis activity"/>
    <property type="evidence" value="ECO:0007669"/>
    <property type="project" value="InterPro"/>
</dbReference>
<evidence type="ECO:0000313" key="16">
    <source>
        <dbReference type="Proteomes" id="UP000002173"/>
    </source>
</evidence>
<dbReference type="GeneID" id="5480410"/>
<dbReference type="VEuPathDB" id="PiroplasmaDB:BBOV_III010300"/>
<keyword evidence="10" id="KW-0131">Cell cycle</keyword>
<dbReference type="GO" id="GO:0007076">
    <property type="term" value="P:mitotic chromosome condensation"/>
    <property type="evidence" value="ECO:0007669"/>
    <property type="project" value="TreeGrafter"/>
</dbReference>
<feature type="coiled-coil region" evidence="12">
    <location>
        <begin position="881"/>
        <end position="985"/>
    </location>
</feature>
<dbReference type="Proteomes" id="UP000002173">
    <property type="component" value="Unassembled WGS sequence"/>
</dbReference>
<evidence type="ECO:0000256" key="2">
    <source>
        <dbReference type="ARBA" id="ARBA00006005"/>
    </source>
</evidence>
<keyword evidence="6" id="KW-0067">ATP-binding</keyword>
<reference evidence="16" key="2">
    <citation type="journal article" date="2020" name="Data Brief">
        <title>Transcriptome dataset of Babesia bovis life stages within vertebrate and invertebrate hosts.</title>
        <authorList>
            <person name="Ueti M.W."/>
            <person name="Johnson W.C."/>
            <person name="Kappmeyer L.S."/>
            <person name="Herndon D.R."/>
            <person name="Mousel M.R."/>
            <person name="Reif K.E."/>
            <person name="Taus N.S."/>
            <person name="Ifeonu O.O."/>
            <person name="Silva J.C."/>
            <person name="Suarez C.E."/>
            <person name="Brayton K.A."/>
        </authorList>
    </citation>
    <scope>NUCLEOTIDE SEQUENCE [LARGE SCALE GENOMIC DNA]</scope>
</reference>
<dbReference type="Gene3D" id="3.40.50.300">
    <property type="entry name" value="P-loop containing nucleotide triphosphate hydrolases"/>
    <property type="match status" value="2"/>
</dbReference>
<evidence type="ECO:0000256" key="9">
    <source>
        <dbReference type="ARBA" id="ARBA00023242"/>
    </source>
</evidence>
<dbReference type="eggNOG" id="KOG0996">
    <property type="taxonomic scope" value="Eukaryota"/>
</dbReference>
<evidence type="ECO:0000256" key="4">
    <source>
        <dbReference type="ARBA" id="ARBA00022741"/>
    </source>
</evidence>
<keyword evidence="9 11" id="KW-0539">Nucleus</keyword>
<dbReference type="GO" id="GO:0005524">
    <property type="term" value="F:ATP binding"/>
    <property type="evidence" value="ECO:0007669"/>
    <property type="project" value="UniProtKB-KW"/>
</dbReference>
<dbReference type="InterPro" id="IPR003395">
    <property type="entry name" value="RecF/RecN/SMC_N"/>
</dbReference>
<keyword evidence="3" id="KW-0132">Cell division</keyword>
<dbReference type="RefSeq" id="XP_001612154.1">
    <property type="nucleotide sequence ID" value="XM_001612104.1"/>
</dbReference>
<keyword evidence="5" id="KW-0498">Mitosis</keyword>
<proteinExistence type="inferred from homology"/>
<dbReference type="GO" id="GO:0000796">
    <property type="term" value="C:condensin complex"/>
    <property type="evidence" value="ECO:0007669"/>
    <property type="project" value="TreeGrafter"/>
</dbReference>
<feature type="coiled-coil region" evidence="12">
    <location>
        <begin position="296"/>
        <end position="435"/>
    </location>
</feature>
<dbReference type="Gene3D" id="1.20.1060.20">
    <property type="match status" value="1"/>
</dbReference>
<dbReference type="InterPro" id="IPR010935">
    <property type="entry name" value="SMC_hinge"/>
</dbReference>
<evidence type="ECO:0000256" key="8">
    <source>
        <dbReference type="ARBA" id="ARBA00023067"/>
    </source>
</evidence>
<reference evidence="16" key="3">
    <citation type="journal article" date="2021" name="Int. J. Parasitol.">
        <title>Comparative analysis of gene expression between Babesia bovis blood stages and kinetes allowed by improved genome annotation.</title>
        <authorList>
            <person name="Ueti M.W."/>
            <person name="Johnson W.C."/>
            <person name="Kappmeyer L.S."/>
            <person name="Herndon D.R."/>
            <person name="Mousel M.R."/>
            <person name="Reif K.E."/>
            <person name="Taus N.S."/>
            <person name="Ifeonu O.O."/>
            <person name="Silva J.C."/>
            <person name="Suarez C.E."/>
            <person name="Brayton K.A."/>
        </authorList>
    </citation>
    <scope>NUCLEOTIDE SEQUENCE [LARGE SCALE GENOMIC DNA]</scope>
</reference>
<evidence type="ECO:0000256" key="12">
    <source>
        <dbReference type="SAM" id="Coils"/>
    </source>
</evidence>
<evidence type="ECO:0000259" key="14">
    <source>
        <dbReference type="SMART" id="SM00968"/>
    </source>
</evidence>
<dbReference type="Pfam" id="PF06470">
    <property type="entry name" value="SMC_hinge"/>
    <property type="match status" value="1"/>
</dbReference>
<dbReference type="InterPro" id="IPR027417">
    <property type="entry name" value="P-loop_NTPase"/>
</dbReference>
<feature type="compositionally biased region" description="Polar residues" evidence="13">
    <location>
        <begin position="1103"/>
        <end position="1112"/>
    </location>
</feature>
<dbReference type="PIRSF" id="PIRSF005719">
    <property type="entry name" value="SMC"/>
    <property type="match status" value="1"/>
</dbReference>